<proteinExistence type="inferred from homology"/>
<keyword evidence="5" id="KW-0560">Oxidoreductase</keyword>
<dbReference type="InterPro" id="IPR002328">
    <property type="entry name" value="ADH_Zn_CS"/>
</dbReference>
<dbReference type="Proteomes" id="UP000191342">
    <property type="component" value="Unassembled WGS sequence"/>
</dbReference>
<dbReference type="GO" id="GO:0008270">
    <property type="term" value="F:zinc ion binding"/>
    <property type="evidence" value="ECO:0007669"/>
    <property type="project" value="InterPro"/>
</dbReference>
<dbReference type="Pfam" id="PF00107">
    <property type="entry name" value="ADH_zinc_N"/>
    <property type="match status" value="1"/>
</dbReference>
<evidence type="ECO:0000256" key="4">
    <source>
        <dbReference type="ARBA" id="ARBA00022833"/>
    </source>
</evidence>
<sequence length="376" mass="40032">MRAVRFHGRGDIRVDEVEEPICGNGQVKASLPLLLITLPPRLSLESLTKNLGLNRFDLPLSDYVAVYLAGPMIVPVTPHPLTDEKLPTTLGHEFSGTVEEIGSGVTGFKVGDRVVVKPNLFDGTCSNCSMGRFNCCEKVAFIGFSSQAGGLSDHIVVDSGHAIPLPESIPLDIGALVEPLAVAWHAVSRSPLQTNDTVLVVGAGPIGLAIIQVLKVKGITSIIAVEVSERRREFALVLGATEVLNPVGVDAVTQIRALTGNAGADVVFECSGAQAGLDTAVAGLRVHGTMVVVSLWEHRPTIDTFAVVFQEKNVIGAALYDDGDFEAVIDEIASGGIQPRPMITSKIRLEDVDERGFKALIEERDKHVKILVDISA</sequence>
<dbReference type="PANTHER" id="PTHR43161:SF23">
    <property type="entry name" value="(R,R)-BUTANEDIOL DEHYDROGENASE-RELATED"/>
    <property type="match status" value="1"/>
</dbReference>
<comment type="similarity">
    <text evidence="2 6">Belongs to the zinc-containing alcohol dehydrogenase family.</text>
</comment>
<organism evidence="8 9">
    <name type="scientific">Penicillium flavigenum</name>
    <dbReference type="NCBI Taxonomy" id="254877"/>
    <lineage>
        <taxon>Eukaryota</taxon>
        <taxon>Fungi</taxon>
        <taxon>Dikarya</taxon>
        <taxon>Ascomycota</taxon>
        <taxon>Pezizomycotina</taxon>
        <taxon>Eurotiomycetes</taxon>
        <taxon>Eurotiomycetidae</taxon>
        <taxon>Eurotiales</taxon>
        <taxon>Aspergillaceae</taxon>
        <taxon>Penicillium</taxon>
    </lineage>
</organism>
<dbReference type="GO" id="GO:0000721">
    <property type="term" value="F:(R,R)-butanediol dehydrogenase activity"/>
    <property type="evidence" value="ECO:0007669"/>
    <property type="project" value="TreeGrafter"/>
</dbReference>
<comment type="caution">
    <text evidence="8">The sequence shown here is derived from an EMBL/GenBank/DDBJ whole genome shotgun (WGS) entry which is preliminary data.</text>
</comment>
<evidence type="ECO:0000256" key="6">
    <source>
        <dbReference type="RuleBase" id="RU361277"/>
    </source>
</evidence>
<evidence type="ECO:0000256" key="3">
    <source>
        <dbReference type="ARBA" id="ARBA00022723"/>
    </source>
</evidence>
<accession>A0A1V6U3J8</accession>
<evidence type="ECO:0000259" key="7">
    <source>
        <dbReference type="SMART" id="SM00829"/>
    </source>
</evidence>
<dbReference type="InterPro" id="IPR011032">
    <property type="entry name" value="GroES-like_sf"/>
</dbReference>
<reference evidence="9" key="1">
    <citation type="journal article" date="2017" name="Nat. Microbiol.">
        <title>Global analysis of biosynthetic gene clusters reveals vast potential of secondary metabolite production in Penicillium species.</title>
        <authorList>
            <person name="Nielsen J.C."/>
            <person name="Grijseels S."/>
            <person name="Prigent S."/>
            <person name="Ji B."/>
            <person name="Dainat J."/>
            <person name="Nielsen K.F."/>
            <person name="Frisvad J.C."/>
            <person name="Workman M."/>
            <person name="Nielsen J."/>
        </authorList>
    </citation>
    <scope>NUCLEOTIDE SEQUENCE [LARGE SCALE GENOMIC DNA]</scope>
    <source>
        <strain evidence="9">IBT 14082</strain>
    </source>
</reference>
<dbReference type="PROSITE" id="PS00059">
    <property type="entry name" value="ADH_ZINC"/>
    <property type="match status" value="1"/>
</dbReference>
<dbReference type="InterPro" id="IPR020843">
    <property type="entry name" value="ER"/>
</dbReference>
<dbReference type="InterPro" id="IPR013154">
    <property type="entry name" value="ADH-like_N"/>
</dbReference>
<keyword evidence="9" id="KW-1185">Reference proteome</keyword>
<dbReference type="SMART" id="SM00829">
    <property type="entry name" value="PKS_ER"/>
    <property type="match status" value="1"/>
</dbReference>
<dbReference type="InterPro" id="IPR013149">
    <property type="entry name" value="ADH-like_C"/>
</dbReference>
<dbReference type="InterPro" id="IPR036291">
    <property type="entry name" value="NAD(P)-bd_dom_sf"/>
</dbReference>
<evidence type="ECO:0000313" key="9">
    <source>
        <dbReference type="Proteomes" id="UP000191342"/>
    </source>
</evidence>
<evidence type="ECO:0000256" key="5">
    <source>
        <dbReference type="ARBA" id="ARBA00023002"/>
    </source>
</evidence>
<keyword evidence="4 6" id="KW-0862">Zinc</keyword>
<dbReference type="STRING" id="254877.A0A1V6U3J8"/>
<dbReference type="SUPFAM" id="SSF50129">
    <property type="entry name" value="GroES-like"/>
    <property type="match status" value="1"/>
</dbReference>
<evidence type="ECO:0000313" key="8">
    <source>
        <dbReference type="EMBL" id="OQE32423.1"/>
    </source>
</evidence>
<keyword evidence="3 6" id="KW-0479">Metal-binding</keyword>
<dbReference type="EMBL" id="MLQL01000001">
    <property type="protein sequence ID" value="OQE32423.1"/>
    <property type="molecule type" value="Genomic_DNA"/>
</dbReference>
<dbReference type="OrthoDB" id="3941538at2759"/>
<protein>
    <recommendedName>
        <fullName evidence="7">Enoyl reductase (ER) domain-containing protein</fullName>
    </recommendedName>
</protein>
<dbReference type="AlphaFoldDB" id="A0A1V6U3J8"/>
<dbReference type="GO" id="GO:0034079">
    <property type="term" value="P:butanediol biosynthetic process"/>
    <property type="evidence" value="ECO:0007669"/>
    <property type="project" value="TreeGrafter"/>
</dbReference>
<dbReference type="CDD" id="cd08233">
    <property type="entry name" value="butanediol_DH_like"/>
    <property type="match status" value="1"/>
</dbReference>
<dbReference type="Pfam" id="PF08240">
    <property type="entry name" value="ADH_N"/>
    <property type="match status" value="1"/>
</dbReference>
<dbReference type="GO" id="GO:0005737">
    <property type="term" value="C:cytoplasm"/>
    <property type="evidence" value="ECO:0007669"/>
    <property type="project" value="TreeGrafter"/>
</dbReference>
<evidence type="ECO:0000256" key="2">
    <source>
        <dbReference type="ARBA" id="ARBA00008072"/>
    </source>
</evidence>
<gene>
    <name evidence="8" type="ORF">PENFLA_c001G07341</name>
</gene>
<dbReference type="PANTHER" id="PTHR43161">
    <property type="entry name" value="SORBITOL DEHYDROGENASE"/>
    <property type="match status" value="1"/>
</dbReference>
<evidence type="ECO:0000256" key="1">
    <source>
        <dbReference type="ARBA" id="ARBA00001947"/>
    </source>
</evidence>
<dbReference type="Gene3D" id="3.90.180.10">
    <property type="entry name" value="Medium-chain alcohol dehydrogenases, catalytic domain"/>
    <property type="match status" value="1"/>
</dbReference>
<dbReference type="Gene3D" id="3.40.50.720">
    <property type="entry name" value="NAD(P)-binding Rossmann-like Domain"/>
    <property type="match status" value="1"/>
</dbReference>
<comment type="cofactor">
    <cofactor evidence="1 6">
        <name>Zn(2+)</name>
        <dbReference type="ChEBI" id="CHEBI:29105"/>
    </cofactor>
</comment>
<name>A0A1V6U3J8_9EURO</name>
<dbReference type="SUPFAM" id="SSF51735">
    <property type="entry name" value="NAD(P)-binding Rossmann-fold domains"/>
    <property type="match status" value="1"/>
</dbReference>
<feature type="domain" description="Enoyl reductase (ER)" evidence="7">
    <location>
        <begin position="68"/>
        <end position="372"/>
    </location>
</feature>